<sequence>MRKNYHFKSPVTKEILDNGTEIWRNNLKKNLCAFTPNHISMTVKIAFGFMGTPLLKHIAAGLKQPVKSENFIKEIFVILYLWKTK</sequence>
<protein>
    <submittedName>
        <fullName evidence="1">Uncharacterized protein</fullName>
    </submittedName>
</protein>
<name>A0A3G8ZMT6_9FLAO</name>
<proteinExistence type="predicted"/>
<evidence type="ECO:0000313" key="1">
    <source>
        <dbReference type="EMBL" id="AZI55216.1"/>
    </source>
</evidence>
<gene>
    <name evidence="1" type="ORF">EIB75_08145</name>
</gene>
<dbReference type="EMBL" id="CP034160">
    <property type="protein sequence ID" value="AZI55216.1"/>
    <property type="molecule type" value="Genomic_DNA"/>
</dbReference>
<dbReference type="AlphaFoldDB" id="A0A3G8ZMT6"/>
<reference evidence="2" key="1">
    <citation type="submission" date="2018-11" db="EMBL/GenBank/DDBJ databases">
        <title>Proposal to divide the Flavobacteriaceae and reorganize its genera based on Amino Acid Identity values calculated from whole genome sequences.</title>
        <authorList>
            <person name="Nicholson A.C."/>
            <person name="Gulvik C.A."/>
            <person name="Whitney A.M."/>
            <person name="Sheth M."/>
            <person name="Batra D."/>
            <person name="Pryor J."/>
            <person name="Bernardet J.-F."/>
            <person name="Hugo C."/>
            <person name="Kampfer P."/>
            <person name="Newman J.D."/>
            <person name="McQuiston J.R."/>
        </authorList>
    </citation>
    <scope>NUCLEOTIDE SEQUENCE [LARGE SCALE GENOMIC DNA]</scope>
    <source>
        <strain evidence="2">H6466</strain>
    </source>
</reference>
<dbReference type="RefSeq" id="WP_124986336.1">
    <property type="nucleotide sequence ID" value="NZ_CP034160.1"/>
</dbReference>
<evidence type="ECO:0000313" key="2">
    <source>
        <dbReference type="Proteomes" id="UP000272316"/>
    </source>
</evidence>
<dbReference type="Proteomes" id="UP000272316">
    <property type="component" value="Chromosome"/>
</dbReference>
<accession>A0A3G8ZMT6</accession>
<dbReference type="KEGG" id="eva:EIB75_08145"/>
<organism evidence="1 2">
    <name type="scientific">Epilithonimonas vandammei</name>
    <dbReference type="NCBI Taxonomy" id="2487072"/>
    <lineage>
        <taxon>Bacteria</taxon>
        <taxon>Pseudomonadati</taxon>
        <taxon>Bacteroidota</taxon>
        <taxon>Flavobacteriia</taxon>
        <taxon>Flavobacteriales</taxon>
        <taxon>Weeksellaceae</taxon>
        <taxon>Chryseobacterium group</taxon>
        <taxon>Epilithonimonas</taxon>
    </lineage>
</organism>